<geneLocation type="plasmid" evidence="6 7">
    <name>unnamed1</name>
</geneLocation>
<reference evidence="7" key="1">
    <citation type="submission" date="2018-05" db="EMBL/GenBank/DDBJ databases">
        <title>Azospirillum thermophila sp. nov., a novel isolated from hot spring.</title>
        <authorList>
            <person name="Zhao Z."/>
        </authorList>
    </citation>
    <scope>NUCLEOTIDE SEQUENCE [LARGE SCALE GENOMIC DNA]</scope>
    <source>
        <strain evidence="7">CFH 70021</strain>
        <plasmid evidence="7">unnamed1</plasmid>
    </source>
</reference>
<evidence type="ECO:0000313" key="6">
    <source>
        <dbReference type="EMBL" id="AWK88831.1"/>
    </source>
</evidence>
<dbReference type="KEGG" id="azz:DEW08_22430"/>
<dbReference type="InterPro" id="IPR012312">
    <property type="entry name" value="Hemerythrin-like"/>
</dbReference>
<protein>
    <submittedName>
        <fullName evidence="6">Hemerythrin</fullName>
    </submittedName>
</protein>
<dbReference type="GO" id="GO:0005344">
    <property type="term" value="F:oxygen carrier activity"/>
    <property type="evidence" value="ECO:0007669"/>
    <property type="project" value="UniProtKB-KW"/>
</dbReference>
<dbReference type="PANTHER" id="PTHR37164:SF1">
    <property type="entry name" value="BACTERIOHEMERYTHRIN"/>
    <property type="match status" value="1"/>
</dbReference>
<dbReference type="InterPro" id="IPR016131">
    <property type="entry name" value="Haemerythrin_Fe_BS"/>
</dbReference>
<dbReference type="GO" id="GO:0046872">
    <property type="term" value="F:metal ion binding"/>
    <property type="evidence" value="ECO:0007669"/>
    <property type="project" value="UniProtKB-KW"/>
</dbReference>
<dbReference type="Proteomes" id="UP000245629">
    <property type="component" value="Plasmid unnamed1"/>
</dbReference>
<evidence type="ECO:0000259" key="5">
    <source>
        <dbReference type="Pfam" id="PF01814"/>
    </source>
</evidence>
<dbReference type="Pfam" id="PF01814">
    <property type="entry name" value="Hemerythrin"/>
    <property type="match status" value="1"/>
</dbReference>
<keyword evidence="4" id="KW-0408">Iron</keyword>
<evidence type="ECO:0000313" key="7">
    <source>
        <dbReference type="Proteomes" id="UP000245629"/>
    </source>
</evidence>
<evidence type="ECO:0000256" key="4">
    <source>
        <dbReference type="ARBA" id="ARBA00023004"/>
    </source>
</evidence>
<keyword evidence="2" id="KW-0561">Oxygen transport</keyword>
<keyword evidence="3" id="KW-0479">Metal-binding</keyword>
<dbReference type="NCBIfam" id="NF033749">
    <property type="entry name" value="bact_hemeryth"/>
    <property type="match status" value="1"/>
</dbReference>
<organism evidence="6 7">
    <name type="scientific">Azospirillum thermophilum</name>
    <dbReference type="NCBI Taxonomy" id="2202148"/>
    <lineage>
        <taxon>Bacteria</taxon>
        <taxon>Pseudomonadati</taxon>
        <taxon>Pseudomonadota</taxon>
        <taxon>Alphaproteobacteria</taxon>
        <taxon>Rhodospirillales</taxon>
        <taxon>Azospirillaceae</taxon>
        <taxon>Azospirillum</taxon>
    </lineage>
</organism>
<name>A0A2S2CWH0_9PROT</name>
<keyword evidence="6" id="KW-0614">Plasmid</keyword>
<dbReference type="SUPFAM" id="SSF47188">
    <property type="entry name" value="Hemerythrin-like"/>
    <property type="match status" value="1"/>
</dbReference>
<keyword evidence="7" id="KW-1185">Reference proteome</keyword>
<proteinExistence type="inferred from homology"/>
<comment type="similarity">
    <text evidence="1">Belongs to the hemerythrin family.</text>
</comment>
<dbReference type="CDD" id="cd12107">
    <property type="entry name" value="Hemerythrin"/>
    <property type="match status" value="1"/>
</dbReference>
<feature type="domain" description="Hemerythrin-like" evidence="5">
    <location>
        <begin position="13"/>
        <end position="128"/>
    </location>
</feature>
<dbReference type="InterPro" id="IPR035938">
    <property type="entry name" value="Hemerythrin-like_sf"/>
</dbReference>
<dbReference type="RefSeq" id="WP_109331506.1">
    <property type="nucleotide sequence ID" value="NZ_CP029356.1"/>
</dbReference>
<evidence type="ECO:0000256" key="2">
    <source>
        <dbReference type="ARBA" id="ARBA00022621"/>
    </source>
</evidence>
<gene>
    <name evidence="6" type="ORF">DEW08_22430</name>
</gene>
<dbReference type="AlphaFoldDB" id="A0A2S2CWH0"/>
<keyword evidence="2" id="KW-0813">Transport</keyword>
<dbReference type="EMBL" id="CP029356">
    <property type="protein sequence ID" value="AWK88831.1"/>
    <property type="molecule type" value="Genomic_DNA"/>
</dbReference>
<dbReference type="NCBIfam" id="TIGR02481">
    <property type="entry name" value="hemeryth_dom"/>
    <property type="match status" value="1"/>
</dbReference>
<accession>A0A2S2CWH0</accession>
<dbReference type="PROSITE" id="PS00550">
    <property type="entry name" value="HEMERYTHRINS"/>
    <property type="match status" value="1"/>
</dbReference>
<evidence type="ECO:0000256" key="3">
    <source>
        <dbReference type="ARBA" id="ARBA00022723"/>
    </source>
</evidence>
<sequence length="136" mass="15615">MDHVAWDETMSVGVAILDDDHKKLLDMFNGLLRTGITAGNRDDLCALLGSLRAYTTVHFAREEEWMESHGFPELPAHKAAHRYFVEEVEKLHRDFEGSNTTMLRVDLILLLKEWFIEHIQHVDAQYRPYGGGTAPH</sequence>
<dbReference type="InterPro" id="IPR050669">
    <property type="entry name" value="Hemerythrin"/>
</dbReference>
<dbReference type="OrthoDB" id="7305302at2"/>
<dbReference type="PANTHER" id="PTHR37164">
    <property type="entry name" value="BACTERIOHEMERYTHRIN"/>
    <property type="match status" value="1"/>
</dbReference>
<evidence type="ECO:0000256" key="1">
    <source>
        <dbReference type="ARBA" id="ARBA00010587"/>
    </source>
</evidence>
<dbReference type="Gene3D" id="1.20.120.50">
    <property type="entry name" value="Hemerythrin-like"/>
    <property type="match status" value="1"/>
</dbReference>
<dbReference type="InterPro" id="IPR012827">
    <property type="entry name" value="Hemerythrin_metal-bd"/>
</dbReference>